<proteinExistence type="predicted"/>
<keyword evidence="2" id="KW-1185">Reference proteome</keyword>
<dbReference type="EMBL" id="JANLCJ010000625">
    <property type="protein sequence ID" value="MCS5737351.1"/>
    <property type="molecule type" value="Genomic_DNA"/>
</dbReference>
<reference evidence="1" key="1">
    <citation type="submission" date="2022-08" db="EMBL/GenBank/DDBJ databases">
        <authorList>
            <person name="Deng Y."/>
            <person name="Han X.-F."/>
            <person name="Zhang Y.-Q."/>
        </authorList>
    </citation>
    <scope>NUCLEOTIDE SEQUENCE</scope>
    <source>
        <strain evidence="1">CPCC 203386</strain>
    </source>
</reference>
<gene>
    <name evidence="1" type="ORF">N1032_26830</name>
</gene>
<evidence type="ECO:0008006" key="3">
    <source>
        <dbReference type="Google" id="ProtNLM"/>
    </source>
</evidence>
<sequence length="157" mass="17783">MITTELSNIQGLVSSSRKLTVGMEFLRLMRDEGLLEANRGFFPAICGGAVRDGLFTGREINDIDIFLFRDQRAPTVTERIGTNAEIRNELEDIRQNILAWLEDMEADSVSLLSANAEAYFGVQRFVDITQFVWREVIYQIMIPTQAQLSGGIDHLLR</sequence>
<evidence type="ECO:0000313" key="2">
    <source>
        <dbReference type="Proteomes" id="UP001165586"/>
    </source>
</evidence>
<comment type="caution">
    <text evidence="1">The sequence shown here is derived from an EMBL/GenBank/DDBJ whole genome shotgun (WGS) entry which is preliminary data.</text>
</comment>
<feature type="non-terminal residue" evidence="1">
    <location>
        <position position="157"/>
    </location>
</feature>
<name>A0ABT2HBW5_9MICO</name>
<protein>
    <recommendedName>
        <fullName evidence="3">Poly A polymerase head domain-containing protein</fullName>
    </recommendedName>
</protein>
<dbReference type="Proteomes" id="UP001165586">
    <property type="component" value="Unassembled WGS sequence"/>
</dbReference>
<accession>A0ABT2HBW5</accession>
<dbReference type="RefSeq" id="WP_259543719.1">
    <property type="nucleotide sequence ID" value="NZ_JANLCJ010000625.1"/>
</dbReference>
<evidence type="ECO:0000313" key="1">
    <source>
        <dbReference type="EMBL" id="MCS5737351.1"/>
    </source>
</evidence>
<organism evidence="1 2">
    <name type="scientific">Herbiconiux daphne</name>
    <dbReference type="NCBI Taxonomy" id="2970914"/>
    <lineage>
        <taxon>Bacteria</taxon>
        <taxon>Bacillati</taxon>
        <taxon>Actinomycetota</taxon>
        <taxon>Actinomycetes</taxon>
        <taxon>Micrococcales</taxon>
        <taxon>Microbacteriaceae</taxon>
        <taxon>Herbiconiux</taxon>
    </lineage>
</organism>